<dbReference type="GeneID" id="63918559"/>
<dbReference type="HOGENOM" id="CLU_894242_0_0_1"/>
<reference evidence="1 2" key="1">
    <citation type="journal article" date="2014" name="BMC Genomics">
        <title>Genome sequencing of four Aureobasidium pullulans varieties: biotechnological potential, stress tolerance, and description of new species.</title>
        <authorList>
            <person name="Gostin Ar C."/>
            <person name="Ohm R.A."/>
            <person name="Kogej T."/>
            <person name="Sonjak S."/>
            <person name="Turk M."/>
            <person name="Zajc J."/>
            <person name="Zalar P."/>
            <person name="Grube M."/>
            <person name="Sun H."/>
            <person name="Han J."/>
            <person name="Sharma A."/>
            <person name="Chiniquy J."/>
            <person name="Ngan C.Y."/>
            <person name="Lipzen A."/>
            <person name="Barry K."/>
            <person name="Grigoriev I.V."/>
            <person name="Gunde-Cimerman N."/>
        </authorList>
    </citation>
    <scope>NUCLEOTIDE SEQUENCE [LARGE SCALE GENOMIC DNA]</scope>
    <source>
        <strain evidence="1 2">CBS 110374</strain>
    </source>
</reference>
<dbReference type="EMBL" id="KL584847">
    <property type="protein sequence ID" value="KEQ59531.1"/>
    <property type="molecule type" value="Genomic_DNA"/>
</dbReference>
<proteinExistence type="predicted"/>
<accession>A0A074WAJ0</accession>
<sequence length="311" mass="35319">MDLPNIYIAGSGLVVRQVYHCSRPTGEDNVPSGKAMSTGLVLLEVVYSLLRIPYFLSRETLQESLVSAEMDTYRKLITALVPEKPRGLLAFAEDGYVWEGSGLIVWRNPPSKLEEELKTSKKMYCVSIGPNGGFFYSWKDHKGKTKRRFQSPTGSDCSSLEELLEHNKETFNDQAFHVSLGPQGSYYINNFPIGQGYEGVHQKLGIEIKRRYPERETYVQDPVHVTLGVGKTYALIGKEGDIFWDFASHYPDLDAKLLRSKVGVENIVLSPFDGRYWFVLFKDRTVSMNVPEDWDIMSSVTGDKRNSFKFD</sequence>
<organism evidence="1 2">
    <name type="scientific">Aureobasidium melanogenum (strain CBS 110374)</name>
    <name type="common">Aureobasidium pullulans var. melanogenum</name>
    <dbReference type="NCBI Taxonomy" id="1043003"/>
    <lineage>
        <taxon>Eukaryota</taxon>
        <taxon>Fungi</taxon>
        <taxon>Dikarya</taxon>
        <taxon>Ascomycota</taxon>
        <taxon>Pezizomycotina</taxon>
        <taxon>Dothideomycetes</taxon>
        <taxon>Dothideomycetidae</taxon>
        <taxon>Dothideales</taxon>
        <taxon>Saccotheciaceae</taxon>
        <taxon>Aureobasidium</taxon>
    </lineage>
</organism>
<gene>
    <name evidence="1" type="ORF">M437DRAFT_68868</name>
</gene>
<dbReference type="RefSeq" id="XP_040876554.1">
    <property type="nucleotide sequence ID" value="XM_041025186.1"/>
</dbReference>
<protein>
    <submittedName>
        <fullName evidence="1">Uncharacterized protein</fullName>
    </submittedName>
</protein>
<name>A0A074WAJ0_AURM1</name>
<dbReference type="SUPFAM" id="SSF50952">
    <property type="entry name" value="Soluble quinoprotein glucose dehydrogenase"/>
    <property type="match status" value="1"/>
</dbReference>
<evidence type="ECO:0000313" key="2">
    <source>
        <dbReference type="Proteomes" id="UP000030672"/>
    </source>
</evidence>
<dbReference type="AlphaFoldDB" id="A0A074WAJ0"/>
<keyword evidence="2" id="KW-1185">Reference proteome</keyword>
<evidence type="ECO:0000313" key="1">
    <source>
        <dbReference type="EMBL" id="KEQ59531.1"/>
    </source>
</evidence>
<dbReference type="InterPro" id="IPR011041">
    <property type="entry name" value="Quinoprot_gluc/sorb_DH_b-prop"/>
</dbReference>
<dbReference type="Proteomes" id="UP000030672">
    <property type="component" value="Unassembled WGS sequence"/>
</dbReference>